<reference evidence="2 3" key="1">
    <citation type="submission" date="2017-12" db="EMBL/GenBank/DDBJ databases">
        <title>Comparative genomics of Botrytis spp.</title>
        <authorList>
            <person name="Valero-Jimenez C.A."/>
            <person name="Tapia P."/>
            <person name="Veloso J."/>
            <person name="Silva-Moreno E."/>
            <person name="Staats M."/>
            <person name="Valdes J.H."/>
            <person name="Van Kan J.A.L."/>
        </authorList>
    </citation>
    <scope>NUCLEOTIDE SEQUENCE [LARGE SCALE GENOMIC DNA]</scope>
    <source>
        <strain evidence="2 3">MUCL435</strain>
    </source>
</reference>
<dbReference type="AlphaFoldDB" id="A0A4S8QP30"/>
<dbReference type="EMBL" id="PQXL01000371">
    <property type="protein sequence ID" value="THV46638.1"/>
    <property type="molecule type" value="Genomic_DNA"/>
</dbReference>
<dbReference type="OrthoDB" id="3533507at2759"/>
<feature type="region of interest" description="Disordered" evidence="1">
    <location>
        <begin position="184"/>
        <end position="217"/>
    </location>
</feature>
<organism evidence="2 3">
    <name type="scientific">Botrytis galanthina</name>
    <dbReference type="NCBI Taxonomy" id="278940"/>
    <lineage>
        <taxon>Eukaryota</taxon>
        <taxon>Fungi</taxon>
        <taxon>Dikarya</taxon>
        <taxon>Ascomycota</taxon>
        <taxon>Pezizomycotina</taxon>
        <taxon>Leotiomycetes</taxon>
        <taxon>Helotiales</taxon>
        <taxon>Sclerotiniaceae</taxon>
        <taxon>Botrytis</taxon>
    </lineage>
</organism>
<evidence type="ECO:0000313" key="3">
    <source>
        <dbReference type="Proteomes" id="UP000308671"/>
    </source>
</evidence>
<name>A0A4S8QP30_9HELO</name>
<accession>A0A4S8QP30</accession>
<protein>
    <submittedName>
        <fullName evidence="2">Uncharacterized protein</fullName>
    </submittedName>
</protein>
<sequence length="217" mass="24463">MNDSEELTEEDDIDPSLIEEVEPAYHYPTLRHNFHWVTRIYKFHQFSSQVCAMNEENFVVKRAPVERYWFWLVEKRLDEWPQAPDSIEEKQALLRLAFEQCKLPIIDSFWAKRAMEAGDPSVAESSIDAEFTISQCVEQFAFTQDDFNHINGSALAFVPNQTATGAVSAEQQAANEAEQARLFGESRERTGLGDFSGGISVGESGEEVDADGDIAMG</sequence>
<gene>
    <name evidence="2" type="ORF">BGAL_0371g00120</name>
</gene>
<comment type="caution">
    <text evidence="2">The sequence shown here is derived from an EMBL/GenBank/DDBJ whole genome shotgun (WGS) entry which is preliminary data.</text>
</comment>
<proteinExistence type="predicted"/>
<evidence type="ECO:0000313" key="2">
    <source>
        <dbReference type="EMBL" id="THV46638.1"/>
    </source>
</evidence>
<evidence type="ECO:0000256" key="1">
    <source>
        <dbReference type="SAM" id="MobiDB-lite"/>
    </source>
</evidence>
<keyword evidence="3" id="KW-1185">Reference proteome</keyword>
<feature type="compositionally biased region" description="Acidic residues" evidence="1">
    <location>
        <begin position="204"/>
        <end position="217"/>
    </location>
</feature>
<dbReference type="Proteomes" id="UP000308671">
    <property type="component" value="Unassembled WGS sequence"/>
</dbReference>